<dbReference type="Proteomes" id="UP000515908">
    <property type="component" value="Chromosome 14"/>
</dbReference>
<evidence type="ECO:0000256" key="2">
    <source>
        <dbReference type="SAM" id="MobiDB-lite"/>
    </source>
</evidence>
<protein>
    <submittedName>
        <fullName evidence="3">Uncharacterized protein</fullName>
    </submittedName>
</protein>
<keyword evidence="1" id="KW-0175">Coiled coil</keyword>
<feature type="compositionally biased region" description="Basic and acidic residues" evidence="2">
    <location>
        <begin position="10"/>
        <end position="21"/>
    </location>
</feature>
<evidence type="ECO:0000313" key="4">
    <source>
        <dbReference type="Proteomes" id="UP000515908"/>
    </source>
</evidence>
<evidence type="ECO:0000313" key="3">
    <source>
        <dbReference type="EMBL" id="CAD2219570.1"/>
    </source>
</evidence>
<dbReference type="VEuPathDB" id="TriTrypDB:ADEAN_000707900"/>
<organism evidence="3 4">
    <name type="scientific">Angomonas deanei</name>
    <dbReference type="NCBI Taxonomy" id="59799"/>
    <lineage>
        <taxon>Eukaryota</taxon>
        <taxon>Discoba</taxon>
        <taxon>Euglenozoa</taxon>
        <taxon>Kinetoplastea</taxon>
        <taxon>Metakinetoplastina</taxon>
        <taxon>Trypanosomatida</taxon>
        <taxon>Trypanosomatidae</taxon>
        <taxon>Strigomonadinae</taxon>
        <taxon>Angomonas</taxon>
    </lineage>
</organism>
<dbReference type="EMBL" id="LR877158">
    <property type="protein sequence ID" value="CAD2219570.1"/>
    <property type="molecule type" value="Genomic_DNA"/>
</dbReference>
<gene>
    <name evidence="3" type="ORF">ADEAN_000707900</name>
</gene>
<proteinExistence type="predicted"/>
<feature type="compositionally biased region" description="Polar residues" evidence="2">
    <location>
        <begin position="22"/>
        <end position="34"/>
    </location>
</feature>
<feature type="region of interest" description="Disordered" evidence="2">
    <location>
        <begin position="1"/>
        <end position="57"/>
    </location>
</feature>
<dbReference type="OrthoDB" id="247552at2759"/>
<keyword evidence="4" id="KW-1185">Reference proteome</keyword>
<evidence type="ECO:0000256" key="1">
    <source>
        <dbReference type="SAM" id="Coils"/>
    </source>
</evidence>
<sequence>MEDMNNVNPDAKERKKEHSSEEGSSYDQFRAQQENYHKHSFYGKGTPQGENFESTDRTNRYKYQYSANSSTTAKNKREMAQHWEKAFFGRVHYEEGMHERYKGALDAEEEERYFDHESQGNIIDLCKKKIPSWDETEKVPQALFLARLAPNEQLQYIIYKLTFAQRRIRYAADYGGSSMMLQLQLGETALTEAEELLTKLDWMNDELQEKIEELKLDANTVKFEYDLD</sequence>
<reference evidence="3 4" key="1">
    <citation type="submission" date="2020-08" db="EMBL/GenBank/DDBJ databases">
        <authorList>
            <person name="Newling K."/>
            <person name="Davey J."/>
            <person name="Forrester S."/>
        </authorList>
    </citation>
    <scope>NUCLEOTIDE SEQUENCE [LARGE SCALE GENOMIC DNA]</scope>
    <source>
        <strain evidence="4">Crithidia deanei Carvalho (ATCC PRA-265)</strain>
    </source>
</reference>
<accession>S9VHZ1</accession>
<feature type="coiled-coil region" evidence="1">
    <location>
        <begin position="190"/>
        <end position="224"/>
    </location>
</feature>
<dbReference type="AlphaFoldDB" id="S9VHZ1"/>
<name>S9VHZ1_9TRYP</name>